<organism evidence="2">
    <name type="scientific">Salpingoeca rosetta (strain ATCC 50818 / BSB-021)</name>
    <dbReference type="NCBI Taxonomy" id="946362"/>
    <lineage>
        <taxon>Eukaryota</taxon>
        <taxon>Choanoflagellata</taxon>
        <taxon>Craspedida</taxon>
        <taxon>Salpingoecidae</taxon>
        <taxon>Salpingoeca</taxon>
    </lineage>
</organism>
<protein>
    <submittedName>
        <fullName evidence="1">Uncharacterized protein</fullName>
    </submittedName>
</protein>
<reference evidence="1" key="1">
    <citation type="submission" date="2009-08" db="EMBL/GenBank/DDBJ databases">
        <title>Annotation of Salpingoeca rosetta.</title>
        <authorList>
            <consortium name="The Broad Institute Genome Sequencing Platform"/>
            <person name="Russ C."/>
            <person name="Cuomo C."/>
            <person name="Burger G."/>
            <person name="Gray M.W."/>
            <person name="Holland P.W.H."/>
            <person name="King N."/>
            <person name="Lang F.B.F."/>
            <person name="Roger A.J."/>
            <person name="Ruiz-Trillo I."/>
            <person name="Young S.K."/>
            <person name="Zeng Q."/>
            <person name="Gargeya S."/>
            <person name="Alvarado L."/>
            <person name="Berlin A."/>
            <person name="Chapman S.B."/>
            <person name="Chen Z."/>
            <person name="Freedman E."/>
            <person name="Gellesch M."/>
            <person name="Goldberg J."/>
            <person name="Griggs A."/>
            <person name="Gujja S."/>
            <person name="Heilman E."/>
            <person name="Heiman D."/>
            <person name="Howarth C."/>
            <person name="Mehta T."/>
            <person name="Neiman D."/>
            <person name="Pearson M."/>
            <person name="Roberts A."/>
            <person name="Saif S."/>
            <person name="Shea T."/>
            <person name="Shenoy N."/>
            <person name="Sisk P."/>
            <person name="Stolte C."/>
            <person name="Sykes S."/>
            <person name="White J."/>
            <person name="Yandava C."/>
            <person name="Haas B."/>
            <person name="Nusbaum C."/>
            <person name="Birren B."/>
        </authorList>
    </citation>
    <scope>NUCLEOTIDE SEQUENCE [LARGE SCALE GENOMIC DNA]</scope>
    <source>
        <strain evidence="1">ATCC 50818</strain>
    </source>
</reference>
<dbReference type="KEGG" id="sre:PTSG_12995"/>
<dbReference type="InParanoid" id="F2UPI9"/>
<evidence type="ECO:0000313" key="1">
    <source>
        <dbReference type="EMBL" id="EGD79544.1"/>
    </source>
</evidence>
<evidence type="ECO:0000313" key="2">
    <source>
        <dbReference type="Proteomes" id="UP000007799"/>
    </source>
</evidence>
<keyword evidence="2" id="KW-1185">Reference proteome</keyword>
<sequence length="78" mass="8514">MSGRRGGGGGSGRHHDYAGRVRQEINSVYNVYCRMFSAVKQQQTAGRLHADAESQIEGFRLDLAVATLVRRLCSSMAA</sequence>
<dbReference type="GeneID" id="16069567"/>
<dbReference type="EMBL" id="GL832986">
    <property type="protein sequence ID" value="EGD79544.1"/>
    <property type="molecule type" value="Genomic_DNA"/>
</dbReference>
<accession>F2UPI9</accession>
<gene>
    <name evidence="1" type="ORF">PTSG_12995</name>
</gene>
<dbReference type="AlphaFoldDB" id="F2UPI9"/>
<name>F2UPI9_SALR5</name>
<dbReference type="Proteomes" id="UP000007799">
    <property type="component" value="Unassembled WGS sequence"/>
</dbReference>
<dbReference type="RefSeq" id="XP_004989025.1">
    <property type="nucleotide sequence ID" value="XM_004988968.1"/>
</dbReference>
<proteinExistence type="predicted"/>